<dbReference type="AlphaFoldDB" id="A0A0M3J715"/>
<dbReference type="WBParaSite" id="ASIM_0000335701-mRNA-1">
    <property type="protein sequence ID" value="ASIM_0000335701-mRNA-1"/>
    <property type="gene ID" value="ASIM_0000335701"/>
</dbReference>
<dbReference type="OrthoDB" id="5581181at2759"/>
<evidence type="ECO:0000313" key="4">
    <source>
        <dbReference type="Proteomes" id="UP000267096"/>
    </source>
</evidence>
<name>A0A0M3J715_ANISI</name>
<accession>A0A0M3J715</accession>
<evidence type="ECO:0000313" key="3">
    <source>
        <dbReference type="EMBL" id="VDK21308.1"/>
    </source>
</evidence>
<dbReference type="GO" id="GO:0070979">
    <property type="term" value="P:protein K11-linked ubiquitination"/>
    <property type="evidence" value="ECO:0007669"/>
    <property type="project" value="TreeGrafter"/>
</dbReference>
<sequence length="233" mass="27083">MQTNNGYGRSQLSAKLASEVEKRLLHIGIGTRDILQGYASAVDCLRRLDPTCVIMQHICTVIRTYIKQRPDTVRSIITYITGEKREELSEQLAVKRAAIVDEEDMAGVNDDLIGLDDENEQNWREWQPDPPDAIPGQSRRFRQNADVFNMLVSVYGSKELFVKEYRQLLAERLTKSWNRDPLFELRYLELLKQRFSEGELQQCEVMLKDMRDSDVVDRWVRNNLVSAFVLELN</sequence>
<reference evidence="5" key="1">
    <citation type="submission" date="2017-02" db="UniProtKB">
        <authorList>
            <consortium name="WormBaseParasite"/>
        </authorList>
    </citation>
    <scope>IDENTIFICATION</scope>
</reference>
<dbReference type="InterPro" id="IPR057975">
    <property type="entry name" value="TPR_ANAPC2"/>
</dbReference>
<evidence type="ECO:0000259" key="2">
    <source>
        <dbReference type="PROSITE" id="PS50069"/>
    </source>
</evidence>
<evidence type="ECO:0000313" key="5">
    <source>
        <dbReference type="WBParaSite" id="ASIM_0000335701-mRNA-1"/>
    </source>
</evidence>
<dbReference type="Proteomes" id="UP000267096">
    <property type="component" value="Unassembled WGS sequence"/>
</dbReference>
<reference evidence="3 4" key="2">
    <citation type="submission" date="2018-11" db="EMBL/GenBank/DDBJ databases">
        <authorList>
            <consortium name="Pathogen Informatics"/>
        </authorList>
    </citation>
    <scope>NUCLEOTIDE SEQUENCE [LARGE SCALE GENOMIC DNA]</scope>
</reference>
<dbReference type="SUPFAM" id="SSF75632">
    <property type="entry name" value="Cullin homology domain"/>
    <property type="match status" value="1"/>
</dbReference>
<keyword evidence="4" id="KW-1185">Reference proteome</keyword>
<organism evidence="5">
    <name type="scientific">Anisakis simplex</name>
    <name type="common">Herring worm</name>
    <dbReference type="NCBI Taxonomy" id="6269"/>
    <lineage>
        <taxon>Eukaryota</taxon>
        <taxon>Metazoa</taxon>
        <taxon>Ecdysozoa</taxon>
        <taxon>Nematoda</taxon>
        <taxon>Chromadorea</taxon>
        <taxon>Rhabditida</taxon>
        <taxon>Spirurina</taxon>
        <taxon>Ascaridomorpha</taxon>
        <taxon>Ascaridoidea</taxon>
        <taxon>Anisakidae</taxon>
        <taxon>Anisakis</taxon>
        <taxon>Anisakis simplex complex</taxon>
    </lineage>
</organism>
<evidence type="ECO:0000256" key="1">
    <source>
        <dbReference type="PROSITE-ProRule" id="PRU00330"/>
    </source>
</evidence>
<dbReference type="Pfam" id="PF25773">
    <property type="entry name" value="TPR_ANAPC2"/>
    <property type="match status" value="1"/>
</dbReference>
<dbReference type="InterPro" id="IPR016158">
    <property type="entry name" value="Cullin_homology"/>
</dbReference>
<proteinExistence type="inferred from homology"/>
<gene>
    <name evidence="3" type="ORF">ASIM_LOCUS3199</name>
</gene>
<dbReference type="EMBL" id="UYRR01004795">
    <property type="protein sequence ID" value="VDK21308.1"/>
    <property type="molecule type" value="Genomic_DNA"/>
</dbReference>
<comment type="similarity">
    <text evidence="1">Belongs to the cullin family.</text>
</comment>
<dbReference type="PROSITE" id="PS50069">
    <property type="entry name" value="CULLIN_2"/>
    <property type="match status" value="1"/>
</dbReference>
<dbReference type="InterPro" id="IPR044554">
    <property type="entry name" value="ANAPC2"/>
</dbReference>
<protein>
    <submittedName>
        <fullName evidence="5">Anaphase-promoting complex subunit 2 (inferred by orthology to a C. elegans protein)</fullName>
    </submittedName>
</protein>
<dbReference type="GO" id="GO:0007091">
    <property type="term" value="P:metaphase/anaphase transition of mitotic cell cycle"/>
    <property type="evidence" value="ECO:0007669"/>
    <property type="project" value="TreeGrafter"/>
</dbReference>
<dbReference type="Gene3D" id="1.20.1310.10">
    <property type="entry name" value="Cullin Repeats"/>
    <property type="match status" value="1"/>
</dbReference>
<feature type="domain" description="Cullin family profile" evidence="2">
    <location>
        <begin position="150"/>
        <end position="233"/>
    </location>
</feature>
<dbReference type="PANTHER" id="PTHR45957:SF1">
    <property type="entry name" value="ANAPHASE-PROMOTING COMPLEX SUBUNIT 2"/>
    <property type="match status" value="1"/>
</dbReference>
<dbReference type="PANTHER" id="PTHR45957">
    <property type="entry name" value="ANAPHASE-PROMOTING COMPLEX SUBUNIT 2"/>
    <property type="match status" value="1"/>
</dbReference>
<dbReference type="InterPro" id="IPR036317">
    <property type="entry name" value="Cullin_homology_sf"/>
</dbReference>
<dbReference type="GO" id="GO:0005680">
    <property type="term" value="C:anaphase-promoting complex"/>
    <property type="evidence" value="ECO:0007669"/>
    <property type="project" value="TreeGrafter"/>
</dbReference>